<gene>
    <name evidence="5" type="ORF">SOIL9_04980</name>
    <name evidence="4" type="ORF">SOIL9_35000</name>
</gene>
<dbReference type="PANTHER" id="PTHR30007:SF0">
    <property type="entry name" value="TRANSPOSASE"/>
    <property type="match status" value="1"/>
</dbReference>
<proteinExistence type="predicted"/>
<feature type="domain" description="Transposase IS4-like" evidence="2">
    <location>
        <begin position="98"/>
        <end position="254"/>
    </location>
</feature>
<reference evidence="4 6" key="1">
    <citation type="submission" date="2019-05" db="EMBL/GenBank/DDBJ databases">
        <authorList>
            <consortium name="Science for Life Laboratories"/>
        </authorList>
    </citation>
    <scope>NUCLEOTIDE SEQUENCE [LARGE SCALE GENOMIC DNA]</scope>
    <source>
        <strain evidence="4">Soil9</strain>
    </source>
</reference>
<dbReference type="PANTHER" id="PTHR30007">
    <property type="entry name" value="PHP DOMAIN PROTEIN"/>
    <property type="match status" value="1"/>
</dbReference>
<evidence type="ECO:0000259" key="2">
    <source>
        <dbReference type="Pfam" id="PF01609"/>
    </source>
</evidence>
<evidence type="ECO:0000313" key="5">
    <source>
        <dbReference type="EMBL" id="VTR97875.1"/>
    </source>
</evidence>
<dbReference type="InterPro" id="IPR002559">
    <property type="entry name" value="Transposase_11"/>
</dbReference>
<accession>A0A6P2D2A0</accession>
<protein>
    <submittedName>
        <fullName evidence="4">Uncharacterized protein</fullName>
    </submittedName>
</protein>
<evidence type="ECO:0000259" key="3">
    <source>
        <dbReference type="Pfam" id="PF13340"/>
    </source>
</evidence>
<feature type="region of interest" description="Disordered" evidence="1">
    <location>
        <begin position="91"/>
        <end position="119"/>
    </location>
</feature>
<evidence type="ECO:0000313" key="6">
    <source>
        <dbReference type="Proteomes" id="UP000464178"/>
    </source>
</evidence>
<dbReference type="InterPro" id="IPR025161">
    <property type="entry name" value="IS402-like_dom"/>
</dbReference>
<feature type="domain" description="Insertion element IS402-like" evidence="3">
    <location>
        <begin position="10"/>
        <end position="82"/>
    </location>
</feature>
<dbReference type="AlphaFoldDB" id="A0A6P2D2A0"/>
<evidence type="ECO:0000313" key="4">
    <source>
        <dbReference type="EMBL" id="VTR94214.1"/>
    </source>
</evidence>
<dbReference type="KEGG" id="gms:SOIL9_35000"/>
<dbReference type="GO" id="GO:0004803">
    <property type="term" value="F:transposase activity"/>
    <property type="evidence" value="ECO:0007669"/>
    <property type="project" value="InterPro"/>
</dbReference>
<dbReference type="KEGG" id="gms:SOIL9_04980"/>
<name>A0A6P2D2A0_9BACT</name>
<feature type="compositionally biased region" description="Polar residues" evidence="1">
    <location>
        <begin position="100"/>
        <end position="110"/>
    </location>
</feature>
<keyword evidence="6" id="KW-1185">Reference proteome</keyword>
<organism evidence="4 6">
    <name type="scientific">Gemmata massiliana</name>
    <dbReference type="NCBI Taxonomy" id="1210884"/>
    <lineage>
        <taxon>Bacteria</taxon>
        <taxon>Pseudomonadati</taxon>
        <taxon>Planctomycetota</taxon>
        <taxon>Planctomycetia</taxon>
        <taxon>Gemmatales</taxon>
        <taxon>Gemmataceae</taxon>
        <taxon>Gemmata</taxon>
    </lineage>
</organism>
<dbReference type="EMBL" id="LR593886">
    <property type="protein sequence ID" value="VTR94214.1"/>
    <property type="molecule type" value="Genomic_DNA"/>
</dbReference>
<dbReference type="NCBIfam" id="NF033580">
    <property type="entry name" value="transpos_IS5_3"/>
    <property type="match status" value="1"/>
</dbReference>
<dbReference type="Pfam" id="PF01609">
    <property type="entry name" value="DDE_Tnp_1"/>
    <property type="match status" value="1"/>
</dbReference>
<dbReference type="Pfam" id="PF13340">
    <property type="entry name" value="DUF4096"/>
    <property type="match status" value="1"/>
</dbReference>
<evidence type="ECO:0000256" key="1">
    <source>
        <dbReference type="SAM" id="MobiDB-lite"/>
    </source>
</evidence>
<dbReference type="GO" id="GO:0003677">
    <property type="term" value="F:DNA binding"/>
    <property type="evidence" value="ECO:0007669"/>
    <property type="project" value="InterPro"/>
</dbReference>
<dbReference type="EMBL" id="LR593886">
    <property type="protein sequence ID" value="VTR97875.1"/>
    <property type="molecule type" value="Genomic_DNA"/>
</dbReference>
<dbReference type="Proteomes" id="UP000464178">
    <property type="component" value="Chromosome"/>
</dbReference>
<sequence length="274" mass="31451">MRTQRYPSDVTDEQWALVEPLIPVYPGGRPRTTSTRDVLDGVFYLLRTGCPWRFLPKEFPPKSTTWRYFDEWRHNGTLDAIHDALREKVRRHGGREPTPSAGSIDTQSVPASEGGEARGYDAHKKVNGRKRHVVVDTLGLLVAVAVTAASDDDGTRAPAVLAKITGEGFPRLRRLWADSKYHNHGLYAWVAQHAGYEIEVVRRPDGETGWVKLPKRWVVERTFAWLKRCRRLTVDREKTIRSSEAMVRLAMIRLMLRRLHPTNDEAPFRYRKSS</sequence>
<dbReference type="GO" id="GO:0006313">
    <property type="term" value="P:DNA transposition"/>
    <property type="evidence" value="ECO:0007669"/>
    <property type="project" value="InterPro"/>
</dbReference>